<name>A0A9P6VUY8_RHOMI</name>
<dbReference type="PANTHER" id="PTHR46310:SF7">
    <property type="entry name" value="AMIDASE 1"/>
    <property type="match status" value="1"/>
</dbReference>
<feature type="domain" description="Scytalone dehydratase-like protein Arp1 N-terminal" evidence="3">
    <location>
        <begin position="247"/>
        <end position="371"/>
    </location>
</feature>
<dbReference type="InterPro" id="IPR023631">
    <property type="entry name" value="Amidase_dom"/>
</dbReference>
<keyword evidence="5" id="KW-1185">Reference proteome</keyword>
<dbReference type="InterPro" id="IPR058329">
    <property type="entry name" value="Arp1_N"/>
</dbReference>
<comment type="caution">
    <text evidence="4">The sequence shown here is derived from an EMBL/GenBank/DDBJ whole genome shotgun (WGS) entry which is preliminary data.</text>
</comment>
<evidence type="ECO:0000256" key="1">
    <source>
        <dbReference type="SAM" id="MobiDB-lite"/>
    </source>
</evidence>
<dbReference type="InterPro" id="IPR036928">
    <property type="entry name" value="AS_sf"/>
</dbReference>
<dbReference type="EMBL" id="PUHQ01000148">
    <property type="protein sequence ID" value="KAG0654469.1"/>
    <property type="molecule type" value="Genomic_DNA"/>
</dbReference>
<evidence type="ECO:0008006" key="6">
    <source>
        <dbReference type="Google" id="ProtNLM"/>
    </source>
</evidence>
<dbReference type="Pfam" id="PF01425">
    <property type="entry name" value="Amidase"/>
    <property type="match status" value="1"/>
</dbReference>
<accession>A0A9P6VUY8</accession>
<dbReference type="AlphaFoldDB" id="A0A9P6VUY8"/>
<dbReference type="OrthoDB" id="5423360at2759"/>
<dbReference type="PANTHER" id="PTHR46310">
    <property type="entry name" value="AMIDASE 1"/>
    <property type="match status" value="1"/>
</dbReference>
<evidence type="ECO:0000259" key="3">
    <source>
        <dbReference type="Pfam" id="PF26053"/>
    </source>
</evidence>
<feature type="region of interest" description="Disordered" evidence="1">
    <location>
        <begin position="68"/>
        <end position="110"/>
    </location>
</feature>
<organism evidence="4 5">
    <name type="scientific">Rhodotorula mucilaginosa</name>
    <name type="common">Yeast</name>
    <name type="synonym">Rhodotorula rubra</name>
    <dbReference type="NCBI Taxonomy" id="5537"/>
    <lineage>
        <taxon>Eukaryota</taxon>
        <taxon>Fungi</taxon>
        <taxon>Dikarya</taxon>
        <taxon>Basidiomycota</taxon>
        <taxon>Pucciniomycotina</taxon>
        <taxon>Microbotryomycetes</taxon>
        <taxon>Sporidiobolales</taxon>
        <taxon>Sporidiobolaceae</taxon>
        <taxon>Rhodotorula</taxon>
    </lineage>
</organism>
<sequence>MLEKLARRNDIAQLGSKELIFRTSHLRPGHLRVGQRYRSRTDVRDTYNLHALLSCALAGADETRQALPPLQTSTPFFRPTRPSRANHPAGESLSAYPNRSRNQCRRSLRRSSSTIVPDPLIVTWLISMSSLARLAAIAALLAATVVHAAALAGNEGYAANLRIDKRLVPVGAGAAHGSVHRRTIESETDSPMSTSCVSLPLPRDNKPNKSDQYNPYTSSFTDQNATVFMTVYGEQAQTYTLDKTGGSFGEQNDLVPVTVLDVSASDDCAALQDKLTWWETVDDVFTTENFMKGIMLQSGDASAFTSTILSCFDAYNPSFLAVSATTIPAALDAASAAPVASFYAEGNAEIPQGPYMAETFTTGNRVRLSKVYRVYRDEMQAFTAPAVPDKSGEYFHQLSAEVPGMNTLSIPVPSRVYTLNVTSPRPLEGMRVAVKDIYDLAGFKTGCGNRAYFNLYDAAKKSAYSVQKLIDDGAIIVGKVKTSQFANGAAVSAGWFDQLAPYNPRGDGYQSPSTSSAGSAAGLAAYDWLDYAIGSDTGGSIRYPAGACGLYGLRPSWGALCRWLRGSTRRASLPAPETTSPSLASRFESQLAGFLGGRVDNTSYYGQWNETIGHEVGADLPSYGNVSWTVFVGYYQSLNLGDQFFADYERMDGGRRPTIDATVDVRWNYGRQVGPEGYNQALDVKAHVKKFAERYLTPISNTTCSESLFVYPNSDGSSPDYRTVFPNYPRPAFGWGPQTTCIYADSPDITIPIGQIPYNSTVDGVTEYLPVTVNINAAAGCDFMLFTLAESLHNAGIITEVKTGRTAF</sequence>
<evidence type="ECO:0000259" key="2">
    <source>
        <dbReference type="Pfam" id="PF01425"/>
    </source>
</evidence>
<feature type="region of interest" description="Disordered" evidence="1">
    <location>
        <begin position="179"/>
        <end position="216"/>
    </location>
</feature>
<evidence type="ECO:0000313" key="5">
    <source>
        <dbReference type="Proteomes" id="UP000777482"/>
    </source>
</evidence>
<dbReference type="SUPFAM" id="SSF75304">
    <property type="entry name" value="Amidase signature (AS) enzymes"/>
    <property type="match status" value="1"/>
</dbReference>
<reference evidence="4 5" key="1">
    <citation type="submission" date="2020-11" db="EMBL/GenBank/DDBJ databases">
        <title>Kefir isolates.</title>
        <authorList>
            <person name="Marcisauskas S."/>
            <person name="Kim Y."/>
            <person name="Blasche S."/>
        </authorList>
    </citation>
    <scope>NUCLEOTIDE SEQUENCE [LARGE SCALE GENOMIC DNA]</scope>
    <source>
        <strain evidence="4 5">KR</strain>
    </source>
</reference>
<gene>
    <name evidence="4" type="ORF">C6P46_001634</name>
</gene>
<proteinExistence type="predicted"/>
<feature type="domain" description="Amidase" evidence="2">
    <location>
        <begin position="425"/>
        <end position="563"/>
    </location>
</feature>
<evidence type="ECO:0000313" key="4">
    <source>
        <dbReference type="EMBL" id="KAG0654469.1"/>
    </source>
</evidence>
<protein>
    <recommendedName>
        <fullName evidence="6">Amidase domain-containing protein</fullName>
    </recommendedName>
</protein>
<dbReference type="Pfam" id="PF26053">
    <property type="entry name" value="DUF8016"/>
    <property type="match status" value="1"/>
</dbReference>
<dbReference type="Gene3D" id="3.90.1300.10">
    <property type="entry name" value="Amidase signature (AS) domain"/>
    <property type="match status" value="1"/>
</dbReference>
<dbReference type="Proteomes" id="UP000777482">
    <property type="component" value="Unassembled WGS sequence"/>
</dbReference>